<dbReference type="Proteomes" id="UP000221504">
    <property type="component" value="Unassembled WGS sequence"/>
</dbReference>
<protein>
    <recommendedName>
        <fullName evidence="4">Toxin-antitoxin system YwqK family antitoxin</fullName>
    </recommendedName>
</protein>
<dbReference type="AlphaFoldDB" id="A0A2C6C155"/>
<accession>A0A2C6C155</accession>
<feature type="signal peptide" evidence="1">
    <location>
        <begin position="1"/>
        <end position="22"/>
    </location>
</feature>
<dbReference type="RefSeq" id="WP_099011093.1">
    <property type="nucleotide sequence ID" value="NZ_CP077154.1"/>
</dbReference>
<dbReference type="InterPro" id="IPR011652">
    <property type="entry name" value="MORN_2"/>
</dbReference>
<evidence type="ECO:0000313" key="2">
    <source>
        <dbReference type="EMBL" id="PHI10587.1"/>
    </source>
</evidence>
<dbReference type="Gene3D" id="3.90.930.1">
    <property type="match status" value="1"/>
</dbReference>
<comment type="caution">
    <text evidence="2">The sequence shown here is derived from an EMBL/GenBank/DDBJ whole genome shotgun (WGS) entry which is preliminary data.</text>
</comment>
<keyword evidence="1" id="KW-0732">Signal</keyword>
<evidence type="ECO:0008006" key="4">
    <source>
        <dbReference type="Google" id="ProtNLM"/>
    </source>
</evidence>
<proteinExistence type="predicted"/>
<gene>
    <name evidence="2" type="ORF">CBG52_05535</name>
</gene>
<dbReference type="Pfam" id="PF07661">
    <property type="entry name" value="MORN_2"/>
    <property type="match status" value="3"/>
</dbReference>
<evidence type="ECO:0000256" key="1">
    <source>
        <dbReference type="SAM" id="SignalP"/>
    </source>
</evidence>
<sequence length="141" mass="16099">MKKTLLSLLLVASSVLSFGAQRVPYEKLTFPDGYIYYNNEKYTGEFERKNPRTGKINLVASVKNGELHGISYGYAENGKVIEETTYKKGLKEGPSKTYYESGVLSADLNYKNDKFEGMQKYYHENGKLQEEILFKNGQKVK</sequence>
<dbReference type="EMBL" id="NIRM01000001">
    <property type="protein sequence ID" value="PHI10587.1"/>
    <property type="molecule type" value="Genomic_DNA"/>
</dbReference>
<feature type="chain" id="PRO_5012112442" description="Toxin-antitoxin system YwqK family antitoxin" evidence="1">
    <location>
        <begin position="23"/>
        <end position="141"/>
    </location>
</feature>
<evidence type="ECO:0000313" key="3">
    <source>
        <dbReference type="Proteomes" id="UP000221504"/>
    </source>
</evidence>
<organism evidence="2 3">
    <name type="scientific">Fusobacterium nucleatum subsp. polymorphum</name>
    <name type="common">Fusobacterium polymorphum</name>
    <dbReference type="NCBI Taxonomy" id="76857"/>
    <lineage>
        <taxon>Bacteria</taxon>
        <taxon>Fusobacteriati</taxon>
        <taxon>Fusobacteriota</taxon>
        <taxon>Fusobacteriia</taxon>
        <taxon>Fusobacteriales</taxon>
        <taxon>Fusobacteriaceae</taxon>
        <taxon>Fusobacterium</taxon>
    </lineage>
</organism>
<dbReference type="SUPFAM" id="SSF82185">
    <property type="entry name" value="Histone H3 K4-specific methyltransferase SET7/9 N-terminal domain"/>
    <property type="match status" value="1"/>
</dbReference>
<reference evidence="2 3" key="1">
    <citation type="submission" date="2017-06" db="EMBL/GenBank/DDBJ databases">
        <title>Draft genome sequence of Fusobacterium nucleatum subsp. polymorphum KCOM 1267 (=ChDC F290).</title>
        <authorList>
            <person name="Kook J.-K."/>
            <person name="Park S.-N."/>
            <person name="Lim Y.K."/>
            <person name="Roh H."/>
        </authorList>
    </citation>
    <scope>NUCLEOTIDE SEQUENCE [LARGE SCALE GENOMIC DNA]</scope>
    <source>
        <strain evidence="3">KCOM 1267(ChDC F290)</strain>
    </source>
</reference>
<name>A0A2C6C155_FUSNP</name>